<accession>A0A7W3JEC7</accession>
<gene>
    <name evidence="3" type="ORF">FHX71_005226</name>
</gene>
<dbReference type="Proteomes" id="UP000540568">
    <property type="component" value="Unassembled WGS sequence"/>
</dbReference>
<protein>
    <submittedName>
        <fullName evidence="3">D-alanyl-D-alanine carboxypeptidase</fullName>
        <ecNumber evidence="3">3.4.16.4</ecNumber>
    </submittedName>
</protein>
<dbReference type="InterPro" id="IPR012338">
    <property type="entry name" value="Beta-lactam/transpept-like"/>
</dbReference>
<dbReference type="AlphaFoldDB" id="A0A7W3JEC7"/>
<feature type="signal peptide" evidence="1">
    <location>
        <begin position="1"/>
        <end position="32"/>
    </location>
</feature>
<dbReference type="GO" id="GO:0009002">
    <property type="term" value="F:serine-type D-Ala-D-Ala carboxypeptidase activity"/>
    <property type="evidence" value="ECO:0007669"/>
    <property type="project" value="UniProtKB-EC"/>
</dbReference>
<keyword evidence="3" id="KW-0378">Hydrolase</keyword>
<keyword evidence="3" id="KW-0121">Carboxypeptidase</keyword>
<dbReference type="PANTHER" id="PTHR46825">
    <property type="entry name" value="D-ALANYL-D-ALANINE-CARBOXYPEPTIDASE/ENDOPEPTIDASE AMPH"/>
    <property type="match status" value="1"/>
</dbReference>
<organism evidence="3 4">
    <name type="scientific">Promicromonospora sukumoe</name>
    <dbReference type="NCBI Taxonomy" id="88382"/>
    <lineage>
        <taxon>Bacteria</taxon>
        <taxon>Bacillati</taxon>
        <taxon>Actinomycetota</taxon>
        <taxon>Actinomycetes</taxon>
        <taxon>Micrococcales</taxon>
        <taxon>Promicromonosporaceae</taxon>
        <taxon>Promicromonospora</taxon>
    </lineage>
</organism>
<dbReference type="Pfam" id="PF00144">
    <property type="entry name" value="Beta-lactamase"/>
    <property type="match status" value="1"/>
</dbReference>
<proteinExistence type="predicted"/>
<dbReference type="InterPro" id="IPR050491">
    <property type="entry name" value="AmpC-like"/>
</dbReference>
<evidence type="ECO:0000259" key="2">
    <source>
        <dbReference type="Pfam" id="PF00144"/>
    </source>
</evidence>
<evidence type="ECO:0000313" key="3">
    <source>
        <dbReference type="EMBL" id="MBA8811219.1"/>
    </source>
</evidence>
<dbReference type="Gene3D" id="3.40.710.10">
    <property type="entry name" value="DD-peptidase/beta-lactamase superfamily"/>
    <property type="match status" value="1"/>
</dbReference>
<feature type="chain" id="PRO_5031055274" evidence="1">
    <location>
        <begin position="33"/>
        <end position="433"/>
    </location>
</feature>
<dbReference type="PANTHER" id="PTHR46825:SF9">
    <property type="entry name" value="BETA-LACTAMASE-RELATED DOMAIN-CONTAINING PROTEIN"/>
    <property type="match status" value="1"/>
</dbReference>
<sequence>MKANRRVRAALGVVVAGALPLTGAGAVTAAQAAPSAPATTTTPANPLDVPTADDALALSQQVLEAAEQAASAPAARARTTTDAGIRRELDRAVSALVDDGAVAVTARVETPDLTWAGADGVRELGGHARARTSDPFRAASNTKPMIATLVMQEIEKGTWTLDTSVEDVLPGALPRDVTIEQLLSHTSGAPTASEYLILDKMQDPADIDEYFEVLGDHYSDGDHVRAAHTAPWMLEPGTGFSYSNAGFVTLGMMLEKVNKTDLDELLEERVFEPAGMRSTDYPEGPHKRGALLADAAWMGPGTAGWYSVEHFDPTLFRAAGAVTSTTKDLAAFNEALVTGELVSPATITDMLTPRSAEPIEYGLGTYRVPDPCVPGEYLYGHDGASFGTLSYNLTSLDGERQVTFGVTGRNMTLDQEALYDLTDLLVPMFTASC</sequence>
<keyword evidence="4" id="KW-1185">Reference proteome</keyword>
<dbReference type="EMBL" id="JACGWV010000003">
    <property type="protein sequence ID" value="MBA8811219.1"/>
    <property type="molecule type" value="Genomic_DNA"/>
</dbReference>
<evidence type="ECO:0000256" key="1">
    <source>
        <dbReference type="SAM" id="SignalP"/>
    </source>
</evidence>
<reference evidence="3 4" key="1">
    <citation type="submission" date="2020-07" db="EMBL/GenBank/DDBJ databases">
        <title>Sequencing the genomes of 1000 actinobacteria strains.</title>
        <authorList>
            <person name="Klenk H.-P."/>
        </authorList>
    </citation>
    <scope>NUCLEOTIDE SEQUENCE [LARGE SCALE GENOMIC DNA]</scope>
    <source>
        <strain evidence="3 4">DSM 44121</strain>
    </source>
</reference>
<comment type="caution">
    <text evidence="3">The sequence shown here is derived from an EMBL/GenBank/DDBJ whole genome shotgun (WGS) entry which is preliminary data.</text>
</comment>
<evidence type="ECO:0000313" key="4">
    <source>
        <dbReference type="Proteomes" id="UP000540568"/>
    </source>
</evidence>
<dbReference type="SUPFAM" id="SSF56601">
    <property type="entry name" value="beta-lactamase/transpeptidase-like"/>
    <property type="match status" value="1"/>
</dbReference>
<feature type="domain" description="Beta-lactamase-related" evidence="2">
    <location>
        <begin position="93"/>
        <end position="388"/>
    </location>
</feature>
<dbReference type="InterPro" id="IPR001466">
    <property type="entry name" value="Beta-lactam-related"/>
</dbReference>
<keyword evidence="3" id="KW-0645">Protease</keyword>
<dbReference type="EC" id="3.4.16.4" evidence="3"/>
<dbReference type="RefSeq" id="WP_182620385.1">
    <property type="nucleotide sequence ID" value="NZ_BAAATF010000009.1"/>
</dbReference>
<name>A0A7W3JEC7_9MICO</name>
<keyword evidence="1" id="KW-0732">Signal</keyword>